<protein>
    <recommendedName>
        <fullName evidence="2">DUF4378 domain-containing protein</fullName>
    </recommendedName>
</protein>
<reference evidence="3 4" key="1">
    <citation type="submission" date="2024-01" db="EMBL/GenBank/DDBJ databases">
        <title>The genomes of 5 underutilized Papilionoideae crops provide insights into root nodulation and disease resistanc.</title>
        <authorList>
            <person name="Jiang F."/>
        </authorList>
    </citation>
    <scope>NUCLEOTIDE SEQUENCE [LARGE SCALE GENOMIC DNA]</scope>
    <source>
        <strain evidence="3">LVBAO_FW01</strain>
        <tissue evidence="3">Leaves</tissue>
    </source>
</reference>
<feature type="compositionally biased region" description="Polar residues" evidence="1">
    <location>
        <begin position="477"/>
        <end position="486"/>
    </location>
</feature>
<evidence type="ECO:0000259" key="2">
    <source>
        <dbReference type="Pfam" id="PF14309"/>
    </source>
</evidence>
<sequence>MSGNALKPLKDENTDLQKQIGCITGFFQLFERHRYLTGQRPGSYIQHKPPSGGSSNDIKEFNSTMQKAKVKNMKIAREKQQFSTESSITSLSSSSCSSSMSSLEFNRTIQTEWPSTNRIRIPENTKQSLDFYDIVKDSMHREAQALSVKTVAKEEKKGQTHALKRIDSPRPLRCHKTANAGNTVASEPFHTLARSKKTPWDSPRLSYDDTIKSITKHKELPRLSLDSRERCNRGSNEGNKSSNMLKGPHKGYEKNSSTTLNQLQEPETSKISSSVVAKLMGLEALPDRTLICGSPVGNSNCSKARSSTSDDDKKHQRLTLSQSRRADSLTNVTPCSRFALESIPWSQPDASQSSQLCASKGGESEKKASKSSLTVYGEIEKRVAELEFKKSGKDLRALKQILEAMQRHKDSLDIARDQDLNAPSDNRNNTCLHESFKVQTPRIQQNGLASGTVEMSNSSSGSKLPIVIMKPAKATRKANNPSSTELSIPDKSGLRRLSPSNPTNGRLVDKQTAKGVNSTTKNVKDPFGQPVRSSDKNNNMRASKLKQSSKVPQHSNAENTTNFGNITMTGSPRPQKKFGLERRSPPTSPSSDSSINRREHNRQPVELSSSSTTPRHKLSTSQERNERFGEMSCHWRDFKHHVNIISSEFDNQRSSVSHSEIEVIRIDQSGNINSTPIQLSGMNQHNAFEELRKASSKAETIVTAEQPSPVSVLDAAFYREDPPSPVKRKSDVSKNLGESLSTDDDSEENSVEILQEIDWTEEKFVNFTNIKDPDHKYISEILLASGLLSGHCSSQIFHSPGNLINPKLFFALEQINEKKRHFNTEEDSAKKIPRIVNHEQMQRKLIFDVVNDILVQKQIVGGSSTVWWQPNKLAGRKLEGKQLMDELCTEIDQLQPQHRNDSQVHEDEILEHHHTNWATCYSEIPNIVLDVERLIFKDLITEVVRGEVANHPGVSCRQLLFPK</sequence>
<organism evidence="3 4">
    <name type="scientific">Canavalia gladiata</name>
    <name type="common">Sword bean</name>
    <name type="synonym">Dolichos gladiatus</name>
    <dbReference type="NCBI Taxonomy" id="3824"/>
    <lineage>
        <taxon>Eukaryota</taxon>
        <taxon>Viridiplantae</taxon>
        <taxon>Streptophyta</taxon>
        <taxon>Embryophyta</taxon>
        <taxon>Tracheophyta</taxon>
        <taxon>Spermatophyta</taxon>
        <taxon>Magnoliopsida</taxon>
        <taxon>eudicotyledons</taxon>
        <taxon>Gunneridae</taxon>
        <taxon>Pentapetalae</taxon>
        <taxon>rosids</taxon>
        <taxon>fabids</taxon>
        <taxon>Fabales</taxon>
        <taxon>Fabaceae</taxon>
        <taxon>Papilionoideae</taxon>
        <taxon>50 kb inversion clade</taxon>
        <taxon>NPAAA clade</taxon>
        <taxon>indigoferoid/millettioid clade</taxon>
        <taxon>Phaseoleae</taxon>
        <taxon>Canavalia</taxon>
    </lineage>
</organism>
<feature type="compositionally biased region" description="Polar residues" evidence="1">
    <location>
        <begin position="536"/>
        <end position="572"/>
    </location>
</feature>
<dbReference type="PANTHER" id="PTHR31680">
    <property type="entry name" value="LONGIFOLIA PROTEIN"/>
    <property type="match status" value="1"/>
</dbReference>
<feature type="region of interest" description="Disordered" evidence="1">
    <location>
        <begin position="722"/>
        <end position="749"/>
    </location>
</feature>
<comment type="caution">
    <text evidence="3">The sequence shown here is derived from an EMBL/GenBank/DDBJ whole genome shotgun (WGS) entry which is preliminary data.</text>
</comment>
<dbReference type="InterPro" id="IPR025486">
    <property type="entry name" value="DUF4378"/>
</dbReference>
<feature type="domain" description="DUF4378" evidence="2">
    <location>
        <begin position="774"/>
        <end position="942"/>
    </location>
</feature>
<feature type="region of interest" description="Disordered" evidence="1">
    <location>
        <begin position="346"/>
        <end position="372"/>
    </location>
</feature>
<feature type="compositionally biased region" description="Polar residues" evidence="1">
    <location>
        <begin position="346"/>
        <end position="357"/>
    </location>
</feature>
<dbReference type="PANTHER" id="PTHR31680:SF15">
    <property type="entry name" value="PROTEIN LONGIFOLIA 2"/>
    <property type="match status" value="1"/>
</dbReference>
<evidence type="ECO:0000256" key="1">
    <source>
        <dbReference type="SAM" id="MobiDB-lite"/>
    </source>
</evidence>
<dbReference type="AlphaFoldDB" id="A0AAN9LQX5"/>
<feature type="compositionally biased region" description="Polar residues" evidence="1">
    <location>
        <begin position="233"/>
        <end position="244"/>
    </location>
</feature>
<dbReference type="InterPro" id="IPR033334">
    <property type="entry name" value="LNG1/2"/>
</dbReference>
<dbReference type="GO" id="GO:0051513">
    <property type="term" value="P:regulation of monopolar cell growth"/>
    <property type="evidence" value="ECO:0007669"/>
    <property type="project" value="InterPro"/>
</dbReference>
<feature type="compositionally biased region" description="Polar residues" evidence="1">
    <location>
        <begin position="296"/>
        <end position="307"/>
    </location>
</feature>
<feature type="region of interest" description="Disordered" evidence="1">
    <location>
        <begin position="296"/>
        <end position="325"/>
    </location>
</feature>
<feature type="compositionally biased region" description="Basic and acidic residues" evidence="1">
    <location>
        <begin position="218"/>
        <end position="232"/>
    </location>
</feature>
<name>A0AAN9LQX5_CANGL</name>
<feature type="compositionally biased region" description="Basic and acidic residues" evidence="1">
    <location>
        <begin position="722"/>
        <end position="732"/>
    </location>
</feature>
<gene>
    <name evidence="3" type="ORF">VNO77_21369</name>
</gene>
<evidence type="ECO:0000313" key="3">
    <source>
        <dbReference type="EMBL" id="KAK7340660.1"/>
    </source>
</evidence>
<feature type="region of interest" description="Disordered" evidence="1">
    <location>
        <begin position="473"/>
        <end position="625"/>
    </location>
</feature>
<dbReference type="EMBL" id="JAYMYQ010000004">
    <property type="protein sequence ID" value="KAK7340660.1"/>
    <property type="molecule type" value="Genomic_DNA"/>
</dbReference>
<keyword evidence="4" id="KW-1185">Reference proteome</keyword>
<evidence type="ECO:0000313" key="4">
    <source>
        <dbReference type="Proteomes" id="UP001367508"/>
    </source>
</evidence>
<feature type="compositionally biased region" description="Polar residues" evidence="1">
    <location>
        <begin position="254"/>
        <end position="270"/>
    </location>
</feature>
<feature type="region of interest" description="Disordered" evidence="1">
    <location>
        <begin position="218"/>
        <end position="270"/>
    </location>
</feature>
<feature type="region of interest" description="Disordered" evidence="1">
    <location>
        <begin position="180"/>
        <end position="204"/>
    </location>
</feature>
<accession>A0AAN9LQX5</accession>
<dbReference type="Proteomes" id="UP001367508">
    <property type="component" value="Unassembled WGS sequence"/>
</dbReference>
<proteinExistence type="predicted"/>
<dbReference type="Pfam" id="PF14309">
    <property type="entry name" value="DUF4378"/>
    <property type="match status" value="1"/>
</dbReference>